<evidence type="ECO:0000313" key="2">
    <source>
        <dbReference type="EMBL" id="RMC06818.1"/>
    </source>
</evidence>
<feature type="compositionally biased region" description="Basic and acidic residues" evidence="1">
    <location>
        <begin position="188"/>
        <end position="204"/>
    </location>
</feature>
<proteinExistence type="predicted"/>
<feature type="compositionally biased region" description="Basic and acidic residues" evidence="1">
    <location>
        <begin position="64"/>
        <end position="82"/>
    </location>
</feature>
<feature type="compositionally biased region" description="Basic and acidic residues" evidence="1">
    <location>
        <begin position="170"/>
        <end position="181"/>
    </location>
</feature>
<keyword evidence="3" id="KW-1185">Reference proteome</keyword>
<sequence>MRPHLECCVQVWGPNTGENPETNPLKDMEGEEAHIEDQQEENSESASLLFVASLCVEPSGQEANDEHVAQSHRQQGQEEGKHSQSPVYQRLVSESLAATRPARDLVHWGLKQALGSQAGTGVTSAFLTLDREEKRAKREAKRSEEKRREEKRREEKRRRREEKKKRREEKRREEKRREEKEKRKREKRREEKRDVFRPILRHGD</sequence>
<feature type="compositionally biased region" description="Polar residues" evidence="1">
    <location>
        <begin position="114"/>
        <end position="126"/>
    </location>
</feature>
<comment type="caution">
    <text evidence="2">The sequence shown here is derived from an EMBL/GenBank/DDBJ whole genome shotgun (WGS) entry which is preliminary data.</text>
</comment>
<feature type="compositionally biased region" description="Basic and acidic residues" evidence="1">
    <location>
        <begin position="24"/>
        <end position="37"/>
    </location>
</feature>
<organism evidence="2 3">
    <name type="scientific">Hirundo rustica rustica</name>
    <dbReference type="NCBI Taxonomy" id="333673"/>
    <lineage>
        <taxon>Eukaryota</taxon>
        <taxon>Metazoa</taxon>
        <taxon>Chordata</taxon>
        <taxon>Craniata</taxon>
        <taxon>Vertebrata</taxon>
        <taxon>Euteleostomi</taxon>
        <taxon>Archelosauria</taxon>
        <taxon>Archosauria</taxon>
        <taxon>Dinosauria</taxon>
        <taxon>Saurischia</taxon>
        <taxon>Theropoda</taxon>
        <taxon>Coelurosauria</taxon>
        <taxon>Aves</taxon>
        <taxon>Neognathae</taxon>
        <taxon>Neoaves</taxon>
        <taxon>Telluraves</taxon>
        <taxon>Australaves</taxon>
        <taxon>Passeriformes</taxon>
        <taxon>Sylvioidea</taxon>
        <taxon>Hirundinidae</taxon>
        <taxon>Hirundo</taxon>
    </lineage>
</organism>
<gene>
    <name evidence="2" type="ORF">DUI87_16265</name>
</gene>
<feature type="region of interest" description="Disordered" evidence="1">
    <location>
        <begin position="112"/>
        <end position="204"/>
    </location>
</feature>
<evidence type="ECO:0000256" key="1">
    <source>
        <dbReference type="SAM" id="MobiDB-lite"/>
    </source>
</evidence>
<feature type="region of interest" description="Disordered" evidence="1">
    <location>
        <begin position="59"/>
        <end position="92"/>
    </location>
</feature>
<feature type="compositionally biased region" description="Basic residues" evidence="1">
    <location>
        <begin position="154"/>
        <end position="169"/>
    </location>
</feature>
<feature type="region of interest" description="Disordered" evidence="1">
    <location>
        <begin position="1"/>
        <end position="46"/>
    </location>
</feature>
<dbReference type="AlphaFoldDB" id="A0A3M0K1F6"/>
<dbReference type="EMBL" id="QRBI01000120">
    <property type="protein sequence ID" value="RMC06818.1"/>
    <property type="molecule type" value="Genomic_DNA"/>
</dbReference>
<name>A0A3M0K1F6_HIRRU</name>
<accession>A0A3M0K1F6</accession>
<dbReference type="Proteomes" id="UP000269221">
    <property type="component" value="Unassembled WGS sequence"/>
</dbReference>
<feature type="compositionally biased region" description="Basic and acidic residues" evidence="1">
    <location>
        <begin position="129"/>
        <end position="153"/>
    </location>
</feature>
<reference evidence="2 3" key="1">
    <citation type="submission" date="2018-07" db="EMBL/GenBank/DDBJ databases">
        <title>A high quality draft genome assembly of the barn swallow (H. rustica rustica).</title>
        <authorList>
            <person name="Formenti G."/>
            <person name="Chiara M."/>
            <person name="Poveda L."/>
            <person name="Francoijs K.-J."/>
            <person name="Bonisoli-Alquati A."/>
            <person name="Canova L."/>
            <person name="Gianfranceschi L."/>
            <person name="Horner D.S."/>
            <person name="Saino N."/>
        </authorList>
    </citation>
    <scope>NUCLEOTIDE SEQUENCE [LARGE SCALE GENOMIC DNA]</scope>
    <source>
        <strain evidence="2">Chelidonia</strain>
        <tissue evidence="2">Blood</tissue>
    </source>
</reference>
<evidence type="ECO:0000313" key="3">
    <source>
        <dbReference type="Proteomes" id="UP000269221"/>
    </source>
</evidence>
<protein>
    <submittedName>
        <fullName evidence="2">Uncharacterized protein</fullName>
    </submittedName>
</protein>